<name>V8C9D9_9HELI</name>
<keyword evidence="4 11" id="KW-0240">DNA-directed RNA polymerase</keyword>
<dbReference type="NCBIfam" id="TIGR02027">
    <property type="entry name" value="rpoA"/>
    <property type="match status" value="1"/>
</dbReference>
<dbReference type="GO" id="GO:0005737">
    <property type="term" value="C:cytoplasm"/>
    <property type="evidence" value="ECO:0007669"/>
    <property type="project" value="UniProtKB-ARBA"/>
</dbReference>
<dbReference type="STRING" id="1357400.HMPREF2086_01168"/>
<evidence type="ECO:0000256" key="10">
    <source>
        <dbReference type="ARBA" id="ARBA00048552"/>
    </source>
</evidence>
<dbReference type="GO" id="GO:0000428">
    <property type="term" value="C:DNA-directed RNA polymerase complex"/>
    <property type="evidence" value="ECO:0007669"/>
    <property type="project" value="UniProtKB-KW"/>
</dbReference>
<dbReference type="GO" id="GO:0003677">
    <property type="term" value="F:DNA binding"/>
    <property type="evidence" value="ECO:0007669"/>
    <property type="project" value="UniProtKB-UniRule"/>
</dbReference>
<dbReference type="AlphaFoldDB" id="V8C9D9"/>
<dbReference type="Proteomes" id="UP000018731">
    <property type="component" value="Unassembled WGS sequence"/>
</dbReference>
<keyword evidence="14" id="KW-1185">Reference proteome</keyword>
<accession>V8C9D9</accession>
<proteinExistence type="inferred from homology"/>
<dbReference type="Gene3D" id="3.30.1360.10">
    <property type="entry name" value="RNA polymerase, RBP11-like subunit"/>
    <property type="match status" value="1"/>
</dbReference>
<gene>
    <name evidence="11" type="primary">rpoA</name>
    <name evidence="13" type="ORF">HMPREF2086_01168</name>
</gene>
<evidence type="ECO:0000256" key="3">
    <source>
        <dbReference type="ARBA" id="ARBA00015972"/>
    </source>
</evidence>
<dbReference type="SUPFAM" id="SSF47789">
    <property type="entry name" value="C-terminal domain of RNA polymerase alpha subunit"/>
    <property type="match status" value="1"/>
</dbReference>
<comment type="catalytic activity">
    <reaction evidence="10 11">
        <text>RNA(n) + a ribonucleoside 5'-triphosphate = RNA(n+1) + diphosphate</text>
        <dbReference type="Rhea" id="RHEA:21248"/>
        <dbReference type="Rhea" id="RHEA-COMP:14527"/>
        <dbReference type="Rhea" id="RHEA-COMP:17342"/>
        <dbReference type="ChEBI" id="CHEBI:33019"/>
        <dbReference type="ChEBI" id="CHEBI:61557"/>
        <dbReference type="ChEBI" id="CHEBI:140395"/>
        <dbReference type="EC" id="2.7.7.6"/>
    </reaction>
</comment>
<dbReference type="SUPFAM" id="SSF56553">
    <property type="entry name" value="Insert subdomain of RNA polymerase alpha subunit"/>
    <property type="match status" value="1"/>
</dbReference>
<reference evidence="13 14" key="1">
    <citation type="journal article" date="2014" name="Genome Announc.">
        <title>Draft genome sequences of six enterohepatic helicobacter species isolated from humans and one from rhesus macaques.</title>
        <authorList>
            <person name="Shen Z."/>
            <person name="Sheh A."/>
            <person name="Young S.K."/>
            <person name="Abouelliel A."/>
            <person name="Ward D.V."/>
            <person name="Earl A.M."/>
            <person name="Fox J.G."/>
        </authorList>
    </citation>
    <scope>NUCLEOTIDE SEQUENCE [LARGE SCALE GENOMIC DNA]</scope>
    <source>
        <strain evidence="13 14">MIT 99-5501</strain>
    </source>
</reference>
<sequence>MDIFKTVPHIPNEILVEDIGTNRIRVSVWPFEPGYAITFAHPLRRLMLSCTPGYAPVMLHIDGVSHEFDSMRGVVEDVTPFIMHLKKIRFASKSKELQNTIRVNYNFKGPMELKGAHLVTDEIDVVNKEAHLATINEDAKFSFSLVVKRSIGFKPNDLVRKDKDFTGEIGLIPLDAHFTPVKKVIYEIQDVLVDDNPNYEKVVFEIESDGQVEPLDVFKNSIAIAQAHMNIFGSEVSVLNPDIKFPPDDPIDLKTLLIKIDTLNLSTRCFHCLDKIGVQYIGELAMMPESTLKGIKNMGKKSFDEIAEKLSSLGYPIGSNLPPEVQAAFNKKIGKTR</sequence>
<feature type="domain" description="DNA-directed RNA polymerase RpoA/D/Rpb3-type" evidence="12">
    <location>
        <begin position="23"/>
        <end position="235"/>
    </location>
</feature>
<evidence type="ECO:0000256" key="9">
    <source>
        <dbReference type="ARBA" id="ARBA00033070"/>
    </source>
</evidence>
<keyword evidence="7 11" id="KW-0804">Transcription</keyword>
<dbReference type="Gene3D" id="1.10.150.20">
    <property type="entry name" value="5' to 3' exonuclease, C-terminal subdomain"/>
    <property type="match status" value="1"/>
</dbReference>
<dbReference type="SMART" id="SM00662">
    <property type="entry name" value="RPOLD"/>
    <property type="match status" value="1"/>
</dbReference>
<dbReference type="Pfam" id="PF01000">
    <property type="entry name" value="RNA_pol_A_bac"/>
    <property type="match status" value="1"/>
</dbReference>
<comment type="subunit">
    <text evidence="11">Homodimer. The RNAP catalytic core consists of 2 alpha, 1 beta, 1 beta' and 1 omega subunit. When a sigma factor is associated with the core the holoenzyme is formed, which can initiate transcription.</text>
</comment>
<dbReference type="InterPro" id="IPR011262">
    <property type="entry name" value="DNA-dir_RNA_pol_insert"/>
</dbReference>
<dbReference type="InterPro" id="IPR036603">
    <property type="entry name" value="RBP11-like"/>
</dbReference>
<feature type="region of interest" description="Alpha C-terminal domain (alpha-CTD)" evidence="11">
    <location>
        <begin position="254"/>
        <end position="337"/>
    </location>
</feature>
<evidence type="ECO:0000259" key="12">
    <source>
        <dbReference type="SMART" id="SM00662"/>
    </source>
</evidence>
<dbReference type="EMBL" id="AZJI01000005">
    <property type="protein sequence ID" value="ETD23366.1"/>
    <property type="molecule type" value="Genomic_DNA"/>
</dbReference>
<evidence type="ECO:0000256" key="6">
    <source>
        <dbReference type="ARBA" id="ARBA00022695"/>
    </source>
</evidence>
<dbReference type="NCBIfam" id="NF003517">
    <property type="entry name" value="PRK05182.2-3"/>
    <property type="match status" value="1"/>
</dbReference>
<keyword evidence="6 11" id="KW-0548">Nucleotidyltransferase</keyword>
<dbReference type="GO" id="GO:0003899">
    <property type="term" value="F:DNA-directed RNA polymerase activity"/>
    <property type="evidence" value="ECO:0007669"/>
    <property type="project" value="UniProtKB-UniRule"/>
</dbReference>
<dbReference type="InterPro" id="IPR011773">
    <property type="entry name" value="DNA-dir_RpoA"/>
</dbReference>
<dbReference type="InterPro" id="IPR036643">
    <property type="entry name" value="RNApol_insert_sf"/>
</dbReference>
<evidence type="ECO:0000313" key="13">
    <source>
        <dbReference type="EMBL" id="ETD23366.1"/>
    </source>
</evidence>
<evidence type="ECO:0000256" key="8">
    <source>
        <dbReference type="ARBA" id="ARBA00032524"/>
    </source>
</evidence>
<dbReference type="Pfam" id="PF03118">
    <property type="entry name" value="RNA_pol_A_CTD"/>
    <property type="match status" value="1"/>
</dbReference>
<dbReference type="OrthoDB" id="9805706at2"/>
<dbReference type="InterPro" id="IPR011263">
    <property type="entry name" value="DNA-dir_RNA_pol_RpoA/D/Rpb3"/>
</dbReference>
<comment type="similarity">
    <text evidence="1 11">Belongs to the RNA polymerase alpha chain family.</text>
</comment>
<evidence type="ECO:0000313" key="14">
    <source>
        <dbReference type="Proteomes" id="UP000018731"/>
    </source>
</evidence>
<evidence type="ECO:0000256" key="4">
    <source>
        <dbReference type="ARBA" id="ARBA00022478"/>
    </source>
</evidence>
<dbReference type="Pfam" id="PF01193">
    <property type="entry name" value="RNA_pol_L"/>
    <property type="match status" value="1"/>
</dbReference>
<organism evidence="13 14">
    <name type="scientific">Helicobacter macacae MIT 99-5501</name>
    <dbReference type="NCBI Taxonomy" id="1357400"/>
    <lineage>
        <taxon>Bacteria</taxon>
        <taxon>Pseudomonadati</taxon>
        <taxon>Campylobacterota</taxon>
        <taxon>Epsilonproteobacteria</taxon>
        <taxon>Campylobacterales</taxon>
        <taxon>Helicobacteraceae</taxon>
        <taxon>Helicobacter</taxon>
    </lineage>
</organism>
<evidence type="ECO:0000256" key="2">
    <source>
        <dbReference type="ARBA" id="ARBA00012418"/>
    </source>
</evidence>
<dbReference type="HAMAP" id="MF_00059">
    <property type="entry name" value="RNApol_bact_RpoA"/>
    <property type="match status" value="1"/>
</dbReference>
<dbReference type="eggNOG" id="COG0202">
    <property type="taxonomic scope" value="Bacteria"/>
</dbReference>
<dbReference type="GO" id="GO:0006351">
    <property type="term" value="P:DNA-templated transcription"/>
    <property type="evidence" value="ECO:0007669"/>
    <property type="project" value="UniProtKB-UniRule"/>
</dbReference>
<evidence type="ECO:0000256" key="11">
    <source>
        <dbReference type="HAMAP-Rule" id="MF_00059"/>
    </source>
</evidence>
<dbReference type="InterPro" id="IPR011260">
    <property type="entry name" value="RNAP_asu_C"/>
</dbReference>
<dbReference type="PATRIC" id="fig|1357400.3.peg.1581"/>
<evidence type="ECO:0000256" key="7">
    <source>
        <dbReference type="ARBA" id="ARBA00023163"/>
    </source>
</evidence>
<protein>
    <recommendedName>
        <fullName evidence="3 11">DNA-directed RNA polymerase subunit alpha</fullName>
        <shortName evidence="11">RNAP subunit alpha</shortName>
        <ecNumber evidence="2 11">2.7.7.6</ecNumber>
    </recommendedName>
    <alternativeName>
        <fullName evidence="9 11">RNA polymerase subunit alpha</fullName>
    </alternativeName>
    <alternativeName>
        <fullName evidence="8 11">Transcriptase subunit alpha</fullName>
    </alternativeName>
</protein>
<evidence type="ECO:0000256" key="5">
    <source>
        <dbReference type="ARBA" id="ARBA00022679"/>
    </source>
</evidence>
<dbReference type="CDD" id="cd06928">
    <property type="entry name" value="RNAP_alpha_NTD"/>
    <property type="match status" value="1"/>
</dbReference>
<dbReference type="RefSeq" id="WP_023927891.1">
    <property type="nucleotide sequence ID" value="NZ_KI669454.1"/>
</dbReference>
<dbReference type="GO" id="GO:0046983">
    <property type="term" value="F:protein dimerization activity"/>
    <property type="evidence" value="ECO:0007669"/>
    <property type="project" value="InterPro"/>
</dbReference>
<evidence type="ECO:0000256" key="1">
    <source>
        <dbReference type="ARBA" id="ARBA00007123"/>
    </source>
</evidence>
<dbReference type="SUPFAM" id="SSF55257">
    <property type="entry name" value="RBP11-like subunits of RNA polymerase"/>
    <property type="match status" value="1"/>
</dbReference>
<comment type="function">
    <text evidence="11">DNA-dependent RNA polymerase catalyzes the transcription of DNA into RNA using the four ribonucleoside triphosphates as substrates.</text>
</comment>
<comment type="caution">
    <text evidence="13">The sequence shown here is derived from an EMBL/GenBank/DDBJ whole genome shotgun (WGS) entry which is preliminary data.</text>
</comment>
<dbReference type="EC" id="2.7.7.6" evidence="2 11"/>
<feature type="region of interest" description="Alpha N-terminal domain (alpha-NTD)" evidence="11">
    <location>
        <begin position="1"/>
        <end position="254"/>
    </location>
</feature>
<dbReference type="Gene3D" id="2.170.120.12">
    <property type="entry name" value="DNA-directed RNA polymerase, insert domain"/>
    <property type="match status" value="1"/>
</dbReference>
<comment type="domain">
    <text evidence="11">The N-terminal domain is essential for RNAP assembly and basal transcription, whereas the C-terminal domain is involved in interaction with transcriptional regulators and with upstream promoter elements.</text>
</comment>
<keyword evidence="5 11" id="KW-0808">Transferase</keyword>
<dbReference type="HOGENOM" id="CLU_053084_0_1_7"/>